<evidence type="ECO:0000313" key="3">
    <source>
        <dbReference type="Proteomes" id="UP000510821"/>
    </source>
</evidence>
<gene>
    <name evidence="2" type="ORF">Sv326_1112</name>
</gene>
<evidence type="ECO:0000256" key="1">
    <source>
        <dbReference type="SAM" id="Phobius"/>
    </source>
</evidence>
<feature type="transmembrane region" description="Helical" evidence="1">
    <location>
        <begin position="230"/>
        <end position="255"/>
    </location>
</feature>
<reference evidence="3" key="1">
    <citation type="submission" date="2020-07" db="EMBL/GenBank/DDBJ databases">
        <title>Metabolic diversity and evolutionary history of the archaeal phylum ###Micrarchaeota### uncovered from a freshwater lake metagenome.</title>
        <authorList>
            <person name="Kadnikov V.V."/>
            <person name="Savvichev A.S."/>
            <person name="Mardanov A.V."/>
            <person name="Beletsky A.V."/>
            <person name="Chupakov A.V."/>
            <person name="Kokryatskaya N.M."/>
            <person name="Pimenov N.V."/>
            <person name="Ravin N.V."/>
        </authorList>
    </citation>
    <scope>NUCLEOTIDE SEQUENCE [LARGE SCALE GENOMIC DNA]</scope>
</reference>
<dbReference type="Proteomes" id="UP000510821">
    <property type="component" value="Chromosome"/>
</dbReference>
<dbReference type="AlphaFoldDB" id="A0A7D5XQ85"/>
<evidence type="ECO:0000313" key="2">
    <source>
        <dbReference type="EMBL" id="QLJ53287.1"/>
    </source>
</evidence>
<keyword evidence="1" id="KW-1133">Transmembrane helix</keyword>
<proteinExistence type="predicted"/>
<keyword evidence="1" id="KW-0472">Membrane</keyword>
<accession>A0A7D5XQ85</accession>
<keyword evidence="1" id="KW-0812">Transmembrane</keyword>
<protein>
    <submittedName>
        <fullName evidence="2">Uncharacterized protein</fullName>
    </submittedName>
</protein>
<organism evidence="2 3">
    <name type="scientific">Fermentimicrarchaeum limneticum</name>
    <dbReference type="NCBI Taxonomy" id="2795018"/>
    <lineage>
        <taxon>Archaea</taxon>
        <taxon>Candidatus Micrarchaeota</taxon>
        <taxon>Candidatus Fermentimicrarchaeales</taxon>
        <taxon>Candidatus Fermentimicrarchaeaceae</taxon>
        <taxon>Candidatus Fermentimicrarchaeum</taxon>
    </lineage>
</organism>
<dbReference type="EMBL" id="CP058998">
    <property type="protein sequence ID" value="QLJ53287.1"/>
    <property type="molecule type" value="Genomic_DNA"/>
</dbReference>
<dbReference type="KEGG" id="flt:Sv326_1112"/>
<sequence length="258" mass="28776">MRKLGVLLALLLLAVAVKADFYDLSLNVTAKVNLNGSLHVTELVKLSMDPSSEDLYTRSFYSTELTIMDWQQITKSQYLRQHILSSYATRNFRVAPEDLTRYSFSELSTAVIKLEYDVDGVVLVNQTGPRTLSYTFNRSALSFQPSPSGQMLPKNNALAIIIPPDSIVTSISPDPTEPAITRDYLDQVRGVSAFAWKGTVPINDFTLVFVREEPIDVEVRSFFENVESGFLNFILSAPGIIITLLVLLTVAYLALSKR</sequence>
<name>A0A7D5XQ85_FERL1</name>